<dbReference type="InterPro" id="IPR001608">
    <property type="entry name" value="Ala_racemase_N"/>
</dbReference>
<dbReference type="CDD" id="cd06818">
    <property type="entry name" value="PLPDE_III_cryptic_DSD"/>
    <property type="match status" value="1"/>
</dbReference>
<dbReference type="SMART" id="SM01119">
    <property type="entry name" value="D-ser_dehydrat"/>
    <property type="match status" value="1"/>
</dbReference>
<protein>
    <submittedName>
        <fullName evidence="4">Amino acid deaminase</fullName>
    </submittedName>
</protein>
<comment type="caution">
    <text evidence="4">The sequence shown here is derived from an EMBL/GenBank/DDBJ whole genome shotgun (WGS) entry which is preliminary data.</text>
</comment>
<organism evidence="4 5">
    <name type="scientific">Photobacterium angustum</name>
    <dbReference type="NCBI Taxonomy" id="661"/>
    <lineage>
        <taxon>Bacteria</taxon>
        <taxon>Pseudomonadati</taxon>
        <taxon>Pseudomonadota</taxon>
        <taxon>Gammaproteobacteria</taxon>
        <taxon>Vibrionales</taxon>
        <taxon>Vibrionaceae</taxon>
        <taxon>Photobacterium</taxon>
    </lineage>
</organism>
<dbReference type="Proteomes" id="UP000240989">
    <property type="component" value="Unassembled WGS sequence"/>
</dbReference>
<evidence type="ECO:0000313" key="4">
    <source>
        <dbReference type="EMBL" id="PSX11363.1"/>
    </source>
</evidence>
<dbReference type="Pfam" id="PF01168">
    <property type="entry name" value="Ala_racemase_N"/>
    <property type="match status" value="1"/>
</dbReference>
<dbReference type="SUPFAM" id="SSF51419">
    <property type="entry name" value="PLP-binding barrel"/>
    <property type="match status" value="1"/>
</dbReference>
<feature type="domain" description="D-serine dehydratase-like" evidence="3">
    <location>
        <begin position="317"/>
        <end position="413"/>
    </location>
</feature>
<evidence type="ECO:0000313" key="5">
    <source>
        <dbReference type="Proteomes" id="UP000240989"/>
    </source>
</evidence>
<dbReference type="PANTHER" id="PTHR28004">
    <property type="entry name" value="ZGC:162816-RELATED"/>
    <property type="match status" value="1"/>
</dbReference>
<evidence type="ECO:0000256" key="1">
    <source>
        <dbReference type="ARBA" id="ARBA00005323"/>
    </source>
</evidence>
<name>A0ABX5H7D5_PHOAN</name>
<dbReference type="Gene3D" id="2.40.37.20">
    <property type="entry name" value="D-serine dehydratase-like domain"/>
    <property type="match status" value="1"/>
</dbReference>
<reference evidence="4 5" key="1">
    <citation type="submission" date="2018-01" db="EMBL/GenBank/DDBJ databases">
        <title>Whole genome sequencing of Histamine producing bacteria.</title>
        <authorList>
            <person name="Butler K."/>
        </authorList>
    </citation>
    <scope>NUCLEOTIDE SEQUENCE [LARGE SCALE GENOMIC DNA]</scope>
    <source>
        <strain evidence="4 5">A6-1</strain>
    </source>
</reference>
<dbReference type="InterPro" id="IPR026956">
    <property type="entry name" value="D-ser_dehydrat-like_dom"/>
</dbReference>
<gene>
    <name evidence="4" type="ORF">C0W27_06515</name>
</gene>
<keyword evidence="5" id="KW-1185">Reference proteome</keyword>
<dbReference type="InterPro" id="IPR042208">
    <property type="entry name" value="D-ser_dehydrat-like_sf"/>
</dbReference>
<comment type="similarity">
    <text evidence="1">Belongs to the DSD1 family.</text>
</comment>
<dbReference type="InterPro" id="IPR051466">
    <property type="entry name" value="D-amino_acid_metab_enzyme"/>
</dbReference>
<dbReference type="InterPro" id="IPR029066">
    <property type="entry name" value="PLP-binding_barrel"/>
</dbReference>
<evidence type="ECO:0000259" key="3">
    <source>
        <dbReference type="SMART" id="SM01119"/>
    </source>
</evidence>
<dbReference type="EMBL" id="PYOU01000004">
    <property type="protein sequence ID" value="PSX11363.1"/>
    <property type="molecule type" value="Genomic_DNA"/>
</dbReference>
<dbReference type="Gene3D" id="3.20.20.10">
    <property type="entry name" value="Alanine racemase"/>
    <property type="match status" value="1"/>
</dbReference>
<accession>A0ABX5H7D5</accession>
<keyword evidence="2" id="KW-0456">Lyase</keyword>
<dbReference type="RefSeq" id="WP_045151743.1">
    <property type="nucleotide sequence ID" value="NZ_JZSW01000002.1"/>
</dbReference>
<dbReference type="PANTHER" id="PTHR28004:SF8">
    <property type="entry name" value="D-SERINE DEAMINASE"/>
    <property type="match status" value="1"/>
</dbReference>
<sequence>MNHHLMKNNVKKYQRNCLVLTEKGQKGRAVSQSENGIYRLIDEDISLPVAIIKQSALTNNLNWMQSFAVHHQVKLSPHGKTSMTPDIFRQQLENGAWGITVATPAQAEVAAMAGAKRIIMANQLIGKTNIAIVEQLINEFDVDFYCCVDSKVNVQQLSQHFSNSYTKQLLKVLIEFGVQGGRCGCRTPQEVRELALAIQDSPALSLAGIEVYEGVIHGDNAEQDIRTFLKQALTSVEHLASDNLISGQPIITGAGSAWYDVVAECLANLTDYLAIIRPGCYAIHDTGIYLDAQSKVLQRAQVNQGYACELGGDLESALEVWAYVISRPEPNKLVVGLGKRDVAFDAGLPIAERGYRNGEAISVKGLTATAVMDQHTFVEIDGSSDIEVGDMIAFSTSHPCLTFDKWRYIAISDDEYQVTHWVETCF</sequence>
<proteinExistence type="inferred from homology"/>
<dbReference type="Pfam" id="PF14031">
    <property type="entry name" value="D-ser_dehydrat"/>
    <property type="match status" value="1"/>
</dbReference>
<evidence type="ECO:0000256" key="2">
    <source>
        <dbReference type="ARBA" id="ARBA00023239"/>
    </source>
</evidence>